<sequence length="271" mass="31381">MVDDVPWIVVGDFNSIKEDDGEQLGGHPRPLSAMAEFNSCIHKCGLVELNYSGCKMSWCNGHRGTSRSWACLDRALSNTALIRCLPQVLMEYLKWKSSDHCPMLINFVRDMTGYGPYPFCGEVHGTGLIRLAAKLKRFKSALKVWNKEVFGRVDHAIKVLEECMEFLECQLQDGHVPDVECEYLRSKVELELWEHREEIRLAQQAKRKWLKECDQNTRFFHDFENQRRKSSAINRMVLPNVVVLETPKMVHMEALNYFQNFLTEEGLNVIP</sequence>
<gene>
    <name evidence="2" type="primary">LOC109020343</name>
</gene>
<dbReference type="Gramene" id="Jr07_17600_p1">
    <property type="protein sequence ID" value="cds.Jr07_17600_p1"/>
    <property type="gene ID" value="Jr07_17600"/>
</dbReference>
<dbReference type="AlphaFoldDB" id="A0A2I4HQB8"/>
<dbReference type="PANTHER" id="PTHR33710:SF13">
    <property type="entry name" value="ENDONUCLEASE_EXONUCLEASE_PHOSPHATASE FAMILY PROTEIN"/>
    <property type="match status" value="1"/>
</dbReference>
<dbReference type="SUPFAM" id="SSF56219">
    <property type="entry name" value="DNase I-like"/>
    <property type="match status" value="1"/>
</dbReference>
<proteinExistence type="predicted"/>
<dbReference type="OrthoDB" id="1259237at2759"/>
<evidence type="ECO:0000313" key="1">
    <source>
        <dbReference type="Proteomes" id="UP000235220"/>
    </source>
</evidence>
<dbReference type="RefSeq" id="XP_018858334.1">
    <property type="nucleotide sequence ID" value="XM_019002789.1"/>
</dbReference>
<reference evidence="2" key="1">
    <citation type="submission" date="2025-08" db="UniProtKB">
        <authorList>
            <consortium name="RefSeq"/>
        </authorList>
    </citation>
    <scope>IDENTIFICATION</scope>
    <source>
        <tissue evidence="2">Leaves</tissue>
    </source>
</reference>
<name>A0A2I4HQB8_JUGRE</name>
<dbReference type="PANTHER" id="PTHR33710">
    <property type="entry name" value="BNAC02G09200D PROTEIN"/>
    <property type="match status" value="1"/>
</dbReference>
<evidence type="ECO:0000313" key="2">
    <source>
        <dbReference type="RefSeq" id="XP_018858334.1"/>
    </source>
</evidence>
<keyword evidence="1" id="KW-1185">Reference proteome</keyword>
<dbReference type="InterPro" id="IPR036691">
    <property type="entry name" value="Endo/exonu/phosph_ase_sf"/>
</dbReference>
<dbReference type="Gene3D" id="3.60.10.10">
    <property type="entry name" value="Endonuclease/exonuclease/phosphatase"/>
    <property type="match status" value="1"/>
</dbReference>
<dbReference type="GeneID" id="109020343"/>
<dbReference type="Proteomes" id="UP000235220">
    <property type="component" value="Chromosome 7"/>
</dbReference>
<accession>A0A2I4HQB8</accession>
<protein>
    <submittedName>
        <fullName evidence="2">Uncharacterized protein LOC109020343</fullName>
    </submittedName>
</protein>
<dbReference type="KEGG" id="jre:109020343"/>
<organism evidence="1 2">
    <name type="scientific">Juglans regia</name>
    <name type="common">English walnut</name>
    <dbReference type="NCBI Taxonomy" id="51240"/>
    <lineage>
        <taxon>Eukaryota</taxon>
        <taxon>Viridiplantae</taxon>
        <taxon>Streptophyta</taxon>
        <taxon>Embryophyta</taxon>
        <taxon>Tracheophyta</taxon>
        <taxon>Spermatophyta</taxon>
        <taxon>Magnoliopsida</taxon>
        <taxon>eudicotyledons</taxon>
        <taxon>Gunneridae</taxon>
        <taxon>Pentapetalae</taxon>
        <taxon>rosids</taxon>
        <taxon>fabids</taxon>
        <taxon>Fagales</taxon>
        <taxon>Juglandaceae</taxon>
        <taxon>Juglans</taxon>
    </lineage>
</organism>